<dbReference type="Pfam" id="PF13445">
    <property type="entry name" value="zf-RING_UBOX"/>
    <property type="match status" value="1"/>
</dbReference>
<dbReference type="PROSITE" id="PS50089">
    <property type="entry name" value="ZF_RING_2"/>
    <property type="match status" value="1"/>
</dbReference>
<dbReference type="Gene3D" id="3.30.40.10">
    <property type="entry name" value="Zinc/RING finger domain, C3HC4 (zinc finger)"/>
    <property type="match status" value="1"/>
</dbReference>
<dbReference type="InterPro" id="IPR047153">
    <property type="entry name" value="TRIM45/56/19-like"/>
</dbReference>
<accession>A0AAD9V5P1</accession>
<dbReference type="InterPro" id="IPR027370">
    <property type="entry name" value="Znf-RING_euk"/>
</dbReference>
<dbReference type="Gene3D" id="2.120.10.30">
    <property type="entry name" value="TolB, C-terminal domain"/>
    <property type="match status" value="1"/>
</dbReference>
<gene>
    <name evidence="7" type="ORF">P5673_014998</name>
</gene>
<evidence type="ECO:0000256" key="3">
    <source>
        <dbReference type="ARBA" id="ARBA00022833"/>
    </source>
</evidence>
<dbReference type="AlphaFoldDB" id="A0AAD9V5P1"/>
<dbReference type="PANTHER" id="PTHR25462:SF300">
    <property type="entry name" value="RING-TYPE DOMAIN-CONTAINING PROTEIN"/>
    <property type="match status" value="1"/>
</dbReference>
<evidence type="ECO:0000256" key="4">
    <source>
        <dbReference type="PROSITE-ProRule" id="PRU00175"/>
    </source>
</evidence>
<keyword evidence="2 4" id="KW-0863">Zinc-finger</keyword>
<dbReference type="SUPFAM" id="SSF63825">
    <property type="entry name" value="YWTD domain"/>
    <property type="match status" value="1"/>
</dbReference>
<evidence type="ECO:0000313" key="7">
    <source>
        <dbReference type="EMBL" id="KAK2562218.1"/>
    </source>
</evidence>
<dbReference type="SMART" id="SM00184">
    <property type="entry name" value="RING"/>
    <property type="match status" value="1"/>
</dbReference>
<evidence type="ECO:0000256" key="5">
    <source>
        <dbReference type="SAM" id="Coils"/>
    </source>
</evidence>
<organism evidence="7 8">
    <name type="scientific">Acropora cervicornis</name>
    <name type="common">Staghorn coral</name>
    <dbReference type="NCBI Taxonomy" id="6130"/>
    <lineage>
        <taxon>Eukaryota</taxon>
        <taxon>Metazoa</taxon>
        <taxon>Cnidaria</taxon>
        <taxon>Anthozoa</taxon>
        <taxon>Hexacorallia</taxon>
        <taxon>Scleractinia</taxon>
        <taxon>Astrocoeniina</taxon>
        <taxon>Acroporidae</taxon>
        <taxon>Acropora</taxon>
    </lineage>
</organism>
<name>A0AAD9V5P1_ACRCE</name>
<dbReference type="Proteomes" id="UP001249851">
    <property type="component" value="Unassembled WGS sequence"/>
</dbReference>
<proteinExistence type="predicted"/>
<dbReference type="InterPro" id="IPR001841">
    <property type="entry name" value="Znf_RING"/>
</dbReference>
<dbReference type="SUPFAM" id="SSF57850">
    <property type="entry name" value="RING/U-box"/>
    <property type="match status" value="1"/>
</dbReference>
<feature type="coiled-coil region" evidence="5">
    <location>
        <begin position="136"/>
        <end position="194"/>
    </location>
</feature>
<comment type="caution">
    <text evidence="7">The sequence shown here is derived from an EMBL/GenBank/DDBJ whole genome shotgun (WGS) entry which is preliminary data.</text>
</comment>
<evidence type="ECO:0000256" key="2">
    <source>
        <dbReference type="ARBA" id="ARBA00022771"/>
    </source>
</evidence>
<keyword evidence="1" id="KW-0479">Metal-binding</keyword>
<protein>
    <submittedName>
        <fullName evidence="7">Tripartite motif-containing protein 2</fullName>
    </submittedName>
</protein>
<sequence>MSSFPVHDDFLDELSCPICFEDFNEPKCLPGCAHNVCRSCLENIVRTQKLTEKGGSIECPVCREKALIPSGGIAKIPTNTLIVRMLERSLVPRARQKVMDALERGKEKIRALQKSPMLAETGVTFADVQAKSKELKHRIEDKARDLEAVIKSQEAALISQVNNFVKNFAAKDPVSELNCIIKKLQLSVREAEDVLKEPNSSKVLQYKDDMLMGLTKTSTCELNCPKAIRGFDLYFCPNDDLEQRLKTEFFGKLTKESEADSVTRCQGKTKILCSITADDIGETSFNPYTVAVSVEKGEMAVLDDESNRVHILTERGKYLRSFGVKYGDLYDVAFLQDKFLDGILVVNRSHNRLLAYRRLTGKYYPMFYATNQSIHSLVSKINFSSVTATSDGFLIVTSEGLDESCVVVLDVQNVRAKARKNFVFGKGCLACPRKTLSYGNEFFVCDRDDGCVKVFDARGMYRREIGDDLECPRGIVVDKSTGNILVADPGTDSIQAYKSWDGSFVGKINFEKTPISLGINSDGHAVVCYYDSITPCLEILSFEF</sequence>
<keyword evidence="8" id="KW-1185">Reference proteome</keyword>
<evidence type="ECO:0000313" key="8">
    <source>
        <dbReference type="Proteomes" id="UP001249851"/>
    </source>
</evidence>
<reference evidence="7" key="2">
    <citation type="journal article" date="2023" name="Science">
        <title>Genomic signatures of disease resistance in endangered staghorn corals.</title>
        <authorList>
            <person name="Vollmer S.V."/>
            <person name="Selwyn J.D."/>
            <person name="Despard B.A."/>
            <person name="Roesel C.L."/>
        </authorList>
    </citation>
    <scope>NUCLEOTIDE SEQUENCE</scope>
    <source>
        <strain evidence="7">K2</strain>
    </source>
</reference>
<dbReference type="PANTHER" id="PTHR25462">
    <property type="entry name" value="BONUS, ISOFORM C-RELATED"/>
    <property type="match status" value="1"/>
</dbReference>
<evidence type="ECO:0000259" key="6">
    <source>
        <dbReference type="PROSITE" id="PS50089"/>
    </source>
</evidence>
<keyword evidence="3" id="KW-0862">Zinc</keyword>
<reference evidence="7" key="1">
    <citation type="journal article" date="2023" name="G3 (Bethesda)">
        <title>Whole genome assembly and annotation of the endangered Caribbean coral Acropora cervicornis.</title>
        <authorList>
            <person name="Selwyn J.D."/>
            <person name="Vollmer S.V."/>
        </authorList>
    </citation>
    <scope>NUCLEOTIDE SEQUENCE</scope>
    <source>
        <strain evidence="7">K2</strain>
    </source>
</reference>
<dbReference type="InterPro" id="IPR017907">
    <property type="entry name" value="Znf_RING_CS"/>
</dbReference>
<evidence type="ECO:0000256" key="1">
    <source>
        <dbReference type="ARBA" id="ARBA00022723"/>
    </source>
</evidence>
<dbReference type="GO" id="GO:0008270">
    <property type="term" value="F:zinc ion binding"/>
    <property type="evidence" value="ECO:0007669"/>
    <property type="project" value="UniProtKB-KW"/>
</dbReference>
<dbReference type="InterPro" id="IPR013083">
    <property type="entry name" value="Znf_RING/FYVE/PHD"/>
</dbReference>
<dbReference type="InterPro" id="IPR011042">
    <property type="entry name" value="6-blade_b-propeller_TolB-like"/>
</dbReference>
<dbReference type="EMBL" id="JARQWQ010000030">
    <property type="protein sequence ID" value="KAK2562218.1"/>
    <property type="molecule type" value="Genomic_DNA"/>
</dbReference>
<feature type="domain" description="RING-type" evidence="6">
    <location>
        <begin position="16"/>
        <end position="63"/>
    </location>
</feature>
<keyword evidence="5" id="KW-0175">Coiled coil</keyword>
<dbReference type="PROSITE" id="PS00518">
    <property type="entry name" value="ZF_RING_1"/>
    <property type="match status" value="1"/>
</dbReference>